<keyword evidence="4" id="KW-1185">Reference proteome</keyword>
<name>A0A0Q9X1I3_DROWI</name>
<dbReference type="FunCoup" id="A0A0Q9X1I3">
    <property type="interactions" value="27"/>
</dbReference>
<organism evidence="3 4">
    <name type="scientific">Drosophila willistoni</name>
    <name type="common">Fruit fly</name>
    <dbReference type="NCBI Taxonomy" id="7260"/>
    <lineage>
        <taxon>Eukaryota</taxon>
        <taxon>Metazoa</taxon>
        <taxon>Ecdysozoa</taxon>
        <taxon>Arthropoda</taxon>
        <taxon>Hexapoda</taxon>
        <taxon>Insecta</taxon>
        <taxon>Pterygota</taxon>
        <taxon>Neoptera</taxon>
        <taxon>Endopterygota</taxon>
        <taxon>Diptera</taxon>
        <taxon>Brachycera</taxon>
        <taxon>Muscomorpha</taxon>
        <taxon>Ephydroidea</taxon>
        <taxon>Drosophilidae</taxon>
        <taxon>Drosophila</taxon>
        <taxon>Sophophora</taxon>
    </lineage>
</organism>
<gene>
    <name evidence="3" type="primary">Dwil\GK27693</name>
    <name evidence="3" type="ORF">Dwil_GK27693</name>
</gene>
<protein>
    <submittedName>
        <fullName evidence="3">Uncharacterized protein</fullName>
    </submittedName>
</protein>
<dbReference type="OrthoDB" id="7845329at2759"/>
<reference evidence="3 4" key="1">
    <citation type="journal article" date="2007" name="Nature">
        <title>Evolution of genes and genomes on the Drosophila phylogeny.</title>
        <authorList>
            <consortium name="Drosophila 12 Genomes Consortium"/>
            <person name="Clark A.G."/>
            <person name="Eisen M.B."/>
            <person name="Smith D.R."/>
            <person name="Bergman C.M."/>
            <person name="Oliver B."/>
            <person name="Markow T.A."/>
            <person name="Kaufman T.C."/>
            <person name="Kellis M."/>
            <person name="Gelbart W."/>
            <person name="Iyer V.N."/>
            <person name="Pollard D.A."/>
            <person name="Sackton T.B."/>
            <person name="Larracuente A.M."/>
            <person name="Singh N.D."/>
            <person name="Abad J.P."/>
            <person name="Abt D.N."/>
            <person name="Adryan B."/>
            <person name="Aguade M."/>
            <person name="Akashi H."/>
            <person name="Anderson W.W."/>
            <person name="Aquadro C.F."/>
            <person name="Ardell D.H."/>
            <person name="Arguello R."/>
            <person name="Artieri C.G."/>
            <person name="Barbash D.A."/>
            <person name="Barker D."/>
            <person name="Barsanti P."/>
            <person name="Batterham P."/>
            <person name="Batzoglou S."/>
            <person name="Begun D."/>
            <person name="Bhutkar A."/>
            <person name="Blanco E."/>
            <person name="Bosak S.A."/>
            <person name="Bradley R.K."/>
            <person name="Brand A.D."/>
            <person name="Brent M.R."/>
            <person name="Brooks A.N."/>
            <person name="Brown R.H."/>
            <person name="Butlin R.K."/>
            <person name="Caggese C."/>
            <person name="Calvi B.R."/>
            <person name="Bernardo de Carvalho A."/>
            <person name="Caspi A."/>
            <person name="Castrezana S."/>
            <person name="Celniker S.E."/>
            <person name="Chang J.L."/>
            <person name="Chapple C."/>
            <person name="Chatterji S."/>
            <person name="Chinwalla A."/>
            <person name="Civetta A."/>
            <person name="Clifton S.W."/>
            <person name="Comeron J.M."/>
            <person name="Costello J.C."/>
            <person name="Coyne J.A."/>
            <person name="Daub J."/>
            <person name="David R.G."/>
            <person name="Delcher A.L."/>
            <person name="Delehaunty K."/>
            <person name="Do C.B."/>
            <person name="Ebling H."/>
            <person name="Edwards K."/>
            <person name="Eickbush T."/>
            <person name="Evans J.D."/>
            <person name="Filipski A."/>
            <person name="Findeiss S."/>
            <person name="Freyhult E."/>
            <person name="Fulton L."/>
            <person name="Fulton R."/>
            <person name="Garcia A.C."/>
            <person name="Gardiner A."/>
            <person name="Garfield D.A."/>
            <person name="Garvin B.E."/>
            <person name="Gibson G."/>
            <person name="Gilbert D."/>
            <person name="Gnerre S."/>
            <person name="Godfrey J."/>
            <person name="Good R."/>
            <person name="Gotea V."/>
            <person name="Gravely B."/>
            <person name="Greenberg A.J."/>
            <person name="Griffiths-Jones S."/>
            <person name="Gross S."/>
            <person name="Guigo R."/>
            <person name="Gustafson E.A."/>
            <person name="Haerty W."/>
            <person name="Hahn M.W."/>
            <person name="Halligan D.L."/>
            <person name="Halpern A.L."/>
            <person name="Halter G.M."/>
            <person name="Han M.V."/>
            <person name="Heger A."/>
            <person name="Hillier L."/>
            <person name="Hinrichs A.S."/>
            <person name="Holmes I."/>
            <person name="Hoskins R.A."/>
            <person name="Hubisz M.J."/>
            <person name="Hultmark D."/>
            <person name="Huntley M.A."/>
            <person name="Jaffe D.B."/>
            <person name="Jagadeeshan S."/>
            <person name="Jeck W.R."/>
            <person name="Johnson J."/>
            <person name="Jones C.D."/>
            <person name="Jordan W.C."/>
            <person name="Karpen G.H."/>
            <person name="Kataoka E."/>
            <person name="Keightley P.D."/>
            <person name="Kheradpour P."/>
            <person name="Kirkness E.F."/>
            <person name="Koerich L.B."/>
            <person name="Kristiansen K."/>
            <person name="Kudrna D."/>
            <person name="Kulathinal R.J."/>
            <person name="Kumar S."/>
            <person name="Kwok R."/>
            <person name="Lander E."/>
            <person name="Langley C.H."/>
            <person name="Lapoint R."/>
            <person name="Lazzaro B.P."/>
            <person name="Lee S.J."/>
            <person name="Levesque L."/>
            <person name="Li R."/>
            <person name="Lin C.F."/>
            <person name="Lin M.F."/>
            <person name="Lindblad-Toh K."/>
            <person name="Llopart A."/>
            <person name="Long M."/>
            <person name="Low L."/>
            <person name="Lozovsky E."/>
            <person name="Lu J."/>
            <person name="Luo M."/>
            <person name="Machado C.A."/>
            <person name="Makalowski W."/>
            <person name="Marzo M."/>
            <person name="Matsuda M."/>
            <person name="Matzkin L."/>
            <person name="McAllister B."/>
            <person name="McBride C.S."/>
            <person name="McKernan B."/>
            <person name="McKernan K."/>
            <person name="Mendez-Lago M."/>
            <person name="Minx P."/>
            <person name="Mollenhauer M.U."/>
            <person name="Montooth K."/>
            <person name="Mount S.M."/>
            <person name="Mu X."/>
            <person name="Myers E."/>
            <person name="Negre B."/>
            <person name="Newfeld S."/>
            <person name="Nielsen R."/>
            <person name="Noor M.A."/>
            <person name="O'Grady P."/>
            <person name="Pachter L."/>
            <person name="Papaceit M."/>
            <person name="Parisi M.J."/>
            <person name="Parisi M."/>
            <person name="Parts L."/>
            <person name="Pedersen J.S."/>
            <person name="Pesole G."/>
            <person name="Phillippy A.M."/>
            <person name="Ponting C.P."/>
            <person name="Pop M."/>
            <person name="Porcelli D."/>
            <person name="Powell J.R."/>
            <person name="Prohaska S."/>
            <person name="Pruitt K."/>
            <person name="Puig M."/>
            <person name="Quesneville H."/>
            <person name="Ram K.R."/>
            <person name="Rand D."/>
            <person name="Rasmussen M.D."/>
            <person name="Reed L.K."/>
            <person name="Reenan R."/>
            <person name="Reily A."/>
            <person name="Remington K.A."/>
            <person name="Rieger T.T."/>
            <person name="Ritchie M.G."/>
            <person name="Robin C."/>
            <person name="Rogers Y.H."/>
            <person name="Rohde C."/>
            <person name="Rozas J."/>
            <person name="Rubenfield M.J."/>
            <person name="Ruiz A."/>
            <person name="Russo S."/>
            <person name="Salzberg S.L."/>
            <person name="Sanchez-Gracia A."/>
            <person name="Saranga D.J."/>
            <person name="Sato H."/>
            <person name="Schaeffer S.W."/>
            <person name="Schatz M.C."/>
            <person name="Schlenke T."/>
            <person name="Schwartz R."/>
            <person name="Segarra C."/>
            <person name="Singh R.S."/>
            <person name="Sirot L."/>
            <person name="Sirota M."/>
            <person name="Sisneros N.B."/>
            <person name="Smith C.D."/>
            <person name="Smith T.F."/>
            <person name="Spieth J."/>
            <person name="Stage D.E."/>
            <person name="Stark A."/>
            <person name="Stephan W."/>
            <person name="Strausberg R.L."/>
            <person name="Strempel S."/>
            <person name="Sturgill D."/>
            <person name="Sutton G."/>
            <person name="Sutton G.G."/>
            <person name="Tao W."/>
            <person name="Teichmann S."/>
            <person name="Tobari Y.N."/>
            <person name="Tomimura Y."/>
            <person name="Tsolas J.M."/>
            <person name="Valente V.L."/>
            <person name="Venter E."/>
            <person name="Venter J.C."/>
            <person name="Vicario S."/>
            <person name="Vieira F.G."/>
            <person name="Vilella A.J."/>
            <person name="Villasante A."/>
            <person name="Walenz B."/>
            <person name="Wang J."/>
            <person name="Wasserman M."/>
            <person name="Watts T."/>
            <person name="Wilson D."/>
            <person name="Wilson R.K."/>
            <person name="Wing R.A."/>
            <person name="Wolfner M.F."/>
            <person name="Wong A."/>
            <person name="Wong G.K."/>
            <person name="Wu C.I."/>
            <person name="Wu G."/>
            <person name="Yamamoto D."/>
            <person name="Yang H.P."/>
            <person name="Yang S.P."/>
            <person name="Yorke J.A."/>
            <person name="Yoshida K."/>
            <person name="Zdobnov E."/>
            <person name="Zhang P."/>
            <person name="Zhang Y."/>
            <person name="Zimin A.V."/>
            <person name="Baldwin J."/>
            <person name="Abdouelleil A."/>
            <person name="Abdulkadir J."/>
            <person name="Abebe A."/>
            <person name="Abera B."/>
            <person name="Abreu J."/>
            <person name="Acer S.C."/>
            <person name="Aftuck L."/>
            <person name="Alexander A."/>
            <person name="An P."/>
            <person name="Anderson E."/>
            <person name="Anderson S."/>
            <person name="Arachi H."/>
            <person name="Azer M."/>
            <person name="Bachantsang P."/>
            <person name="Barry A."/>
            <person name="Bayul T."/>
            <person name="Berlin A."/>
            <person name="Bessette D."/>
            <person name="Bloom T."/>
            <person name="Blye J."/>
            <person name="Boguslavskiy L."/>
            <person name="Bonnet C."/>
            <person name="Boukhgalter B."/>
            <person name="Bourzgui I."/>
            <person name="Brown A."/>
            <person name="Cahill P."/>
            <person name="Channer S."/>
            <person name="Cheshatsang Y."/>
            <person name="Chuda L."/>
            <person name="Citroen M."/>
            <person name="Collymore A."/>
            <person name="Cooke P."/>
            <person name="Costello M."/>
            <person name="D'Aco K."/>
            <person name="Daza R."/>
            <person name="De Haan G."/>
            <person name="DeGray S."/>
            <person name="DeMaso C."/>
            <person name="Dhargay N."/>
            <person name="Dooley K."/>
            <person name="Dooley E."/>
            <person name="Doricent M."/>
            <person name="Dorje P."/>
            <person name="Dorjee K."/>
            <person name="Dupes A."/>
            <person name="Elong R."/>
            <person name="Falk J."/>
            <person name="Farina A."/>
            <person name="Faro S."/>
            <person name="Ferguson D."/>
            <person name="Fisher S."/>
            <person name="Foley C.D."/>
            <person name="Franke A."/>
            <person name="Friedrich D."/>
            <person name="Gadbois L."/>
            <person name="Gearin G."/>
            <person name="Gearin C.R."/>
            <person name="Giannoukos G."/>
            <person name="Goode T."/>
            <person name="Graham J."/>
            <person name="Grandbois E."/>
            <person name="Grewal S."/>
            <person name="Gyaltsen K."/>
            <person name="Hafez N."/>
            <person name="Hagos B."/>
            <person name="Hall J."/>
            <person name="Henson C."/>
            <person name="Hollinger A."/>
            <person name="Honan T."/>
            <person name="Huard M.D."/>
            <person name="Hughes L."/>
            <person name="Hurhula B."/>
            <person name="Husby M.E."/>
            <person name="Kamat A."/>
            <person name="Kanga B."/>
            <person name="Kashin S."/>
            <person name="Khazanovich D."/>
            <person name="Kisner P."/>
            <person name="Lance K."/>
            <person name="Lara M."/>
            <person name="Lee W."/>
            <person name="Lennon N."/>
            <person name="Letendre F."/>
            <person name="LeVine R."/>
            <person name="Lipovsky A."/>
            <person name="Liu X."/>
            <person name="Liu J."/>
            <person name="Liu S."/>
            <person name="Lokyitsang T."/>
            <person name="Lokyitsang Y."/>
            <person name="Lubonja R."/>
            <person name="Lui A."/>
            <person name="MacDonald P."/>
            <person name="Magnisalis V."/>
            <person name="Maru K."/>
            <person name="Matthews C."/>
            <person name="McCusker W."/>
            <person name="McDonough S."/>
            <person name="Mehta T."/>
            <person name="Meldrim J."/>
            <person name="Meneus L."/>
            <person name="Mihai O."/>
            <person name="Mihalev A."/>
            <person name="Mihova T."/>
            <person name="Mittelman R."/>
            <person name="Mlenga V."/>
            <person name="Montmayeur A."/>
            <person name="Mulrain L."/>
            <person name="Navidi A."/>
            <person name="Naylor J."/>
            <person name="Negash T."/>
            <person name="Nguyen T."/>
            <person name="Nguyen N."/>
            <person name="Nicol R."/>
            <person name="Norbu C."/>
            <person name="Norbu N."/>
            <person name="Novod N."/>
            <person name="O'Neill B."/>
            <person name="Osman S."/>
            <person name="Markiewicz E."/>
            <person name="Oyono O.L."/>
            <person name="Patti C."/>
            <person name="Phunkhang P."/>
            <person name="Pierre F."/>
            <person name="Priest M."/>
            <person name="Raghuraman S."/>
            <person name="Rege F."/>
            <person name="Reyes R."/>
            <person name="Rise C."/>
            <person name="Rogov P."/>
            <person name="Ross K."/>
            <person name="Ryan E."/>
            <person name="Settipalli S."/>
            <person name="Shea T."/>
            <person name="Sherpa N."/>
            <person name="Shi L."/>
            <person name="Shih D."/>
            <person name="Sparrow T."/>
            <person name="Spaulding J."/>
            <person name="Stalker J."/>
            <person name="Stange-Thomann N."/>
            <person name="Stavropoulos S."/>
            <person name="Stone C."/>
            <person name="Strader C."/>
            <person name="Tesfaye S."/>
            <person name="Thomson T."/>
            <person name="Thoulutsang Y."/>
            <person name="Thoulutsang D."/>
            <person name="Topham K."/>
            <person name="Topping I."/>
            <person name="Tsamla T."/>
            <person name="Vassiliev H."/>
            <person name="Vo A."/>
            <person name="Wangchuk T."/>
            <person name="Wangdi T."/>
            <person name="Weiand M."/>
            <person name="Wilkinson J."/>
            <person name="Wilson A."/>
            <person name="Yadav S."/>
            <person name="Young G."/>
            <person name="Yu Q."/>
            <person name="Zembek L."/>
            <person name="Zhong D."/>
            <person name="Zimmer A."/>
            <person name="Zwirko Z."/>
            <person name="Jaffe D.B."/>
            <person name="Alvarez P."/>
            <person name="Brockman W."/>
            <person name="Butler J."/>
            <person name="Chin C."/>
            <person name="Gnerre S."/>
            <person name="Grabherr M."/>
            <person name="Kleber M."/>
            <person name="Mauceli E."/>
            <person name="MacCallum I."/>
        </authorList>
    </citation>
    <scope>NUCLEOTIDE SEQUENCE [LARGE SCALE GENOMIC DNA]</scope>
    <source>
        <strain evidence="4">Tucson 14030-0811.24</strain>
    </source>
</reference>
<keyword evidence="1" id="KW-0175">Coiled coil</keyword>
<feature type="coiled-coil region" evidence="1">
    <location>
        <begin position="98"/>
        <end position="125"/>
    </location>
</feature>
<feature type="signal peptide" evidence="2">
    <location>
        <begin position="1"/>
        <end position="19"/>
    </location>
</feature>
<dbReference type="STRING" id="7260.A0A0Q9X1I3"/>
<keyword evidence="2" id="KW-0732">Signal</keyword>
<dbReference type="EMBL" id="CH963913">
    <property type="protein sequence ID" value="KRF98613.1"/>
    <property type="molecule type" value="Genomic_DNA"/>
</dbReference>
<dbReference type="Proteomes" id="UP000007798">
    <property type="component" value="Unassembled WGS sequence"/>
</dbReference>
<evidence type="ECO:0000313" key="4">
    <source>
        <dbReference type="Proteomes" id="UP000007798"/>
    </source>
</evidence>
<dbReference type="InParanoid" id="A0A0Q9X1I3"/>
<proteinExistence type="predicted"/>
<evidence type="ECO:0000256" key="1">
    <source>
        <dbReference type="SAM" id="Coils"/>
    </source>
</evidence>
<feature type="coiled-coil region" evidence="1">
    <location>
        <begin position="170"/>
        <end position="214"/>
    </location>
</feature>
<dbReference type="SMR" id="A0A0Q9X1I3"/>
<dbReference type="AlphaFoldDB" id="A0A0Q9X1I3"/>
<accession>A0A0Q9X1I3</accession>
<feature type="chain" id="PRO_5006387353" evidence="2">
    <location>
        <begin position="20"/>
        <end position="319"/>
    </location>
</feature>
<evidence type="ECO:0000256" key="2">
    <source>
        <dbReference type="SAM" id="SignalP"/>
    </source>
</evidence>
<dbReference type="KEGG" id="dwi:26529695"/>
<sequence length="319" mass="36210">MRIQIVLSILYFSAVLILAEDGKAQKKDREILEILKKGDEELRKLNHKVHDLSNSQKGIEDKIKQQRDQLEGIVRLEEGLIKIQNDTAHSFQLTASGVKNLTANIRSFEAKNDKALQNLGKVELQIKEVIGKVDANQNKYENEIKGVSKSVEKHLDELSKLLKQSVVEKLVSLDRTAKKLESTQKNIEQKALYLDELNELAGRANYKVDQLEQGLQQLNYTQNQRLTGIAVSVHEVEVGVGHLDRKLVELLGSQQIIEKTLKDCAKWKHPNKPSNPENIWTQPQPDYSPSYGFQQDQVSYASAEEAAQLHKLLYGKDEN</sequence>
<evidence type="ECO:0000313" key="3">
    <source>
        <dbReference type="EMBL" id="KRF98613.1"/>
    </source>
</evidence>